<sequence length="79" mass="8818">MIWHYYLKQAWAWLAEHWPYLLVLGFGAALLLKGTAIGWGLSSRLMHSGPGLDVGIVPQRVLGLVLIVFACTKILRSRS</sequence>
<protein>
    <recommendedName>
        <fullName evidence="4">Transmembrane protein</fullName>
    </recommendedName>
</protein>
<keyword evidence="1" id="KW-1133">Transmembrane helix</keyword>
<evidence type="ECO:0000313" key="2">
    <source>
        <dbReference type="EMBL" id="MBB6340309.1"/>
    </source>
</evidence>
<evidence type="ECO:0008006" key="4">
    <source>
        <dbReference type="Google" id="ProtNLM"/>
    </source>
</evidence>
<keyword evidence="3" id="KW-1185">Reference proteome</keyword>
<proteinExistence type="predicted"/>
<keyword evidence="1" id="KW-0472">Membrane</keyword>
<feature type="transmembrane region" description="Helical" evidence="1">
    <location>
        <begin position="20"/>
        <end position="41"/>
    </location>
</feature>
<name>A0A7X0EST2_9PSED</name>
<feature type="transmembrane region" description="Helical" evidence="1">
    <location>
        <begin position="56"/>
        <end position="75"/>
    </location>
</feature>
<organism evidence="2 3">
    <name type="scientific">Pseudomonas fluvialis</name>
    <dbReference type="NCBI Taxonomy" id="1793966"/>
    <lineage>
        <taxon>Bacteria</taxon>
        <taxon>Pseudomonadati</taxon>
        <taxon>Pseudomonadota</taxon>
        <taxon>Gammaproteobacteria</taxon>
        <taxon>Pseudomonadales</taxon>
        <taxon>Pseudomonadaceae</taxon>
        <taxon>Pseudomonas</taxon>
    </lineage>
</organism>
<evidence type="ECO:0000256" key="1">
    <source>
        <dbReference type="SAM" id="Phobius"/>
    </source>
</evidence>
<evidence type="ECO:0000313" key="3">
    <source>
        <dbReference type="Proteomes" id="UP000557193"/>
    </source>
</evidence>
<dbReference type="RefSeq" id="WP_184680267.1">
    <property type="nucleotide sequence ID" value="NZ_JACHLL010000001.1"/>
</dbReference>
<comment type="caution">
    <text evidence="2">The sequence shown here is derived from an EMBL/GenBank/DDBJ whole genome shotgun (WGS) entry which is preliminary data.</text>
</comment>
<dbReference type="AlphaFoldDB" id="A0A7X0EST2"/>
<dbReference type="EMBL" id="JACHLL010000001">
    <property type="protein sequence ID" value="MBB6340309.1"/>
    <property type="molecule type" value="Genomic_DNA"/>
</dbReference>
<accession>A0A7X0EST2</accession>
<gene>
    <name evidence="2" type="ORF">HNP49_000459</name>
</gene>
<keyword evidence="1" id="KW-0812">Transmembrane</keyword>
<dbReference type="Proteomes" id="UP000557193">
    <property type="component" value="Unassembled WGS sequence"/>
</dbReference>
<reference evidence="2 3" key="1">
    <citation type="submission" date="2020-08" db="EMBL/GenBank/DDBJ databases">
        <title>Functional genomics of gut bacteria from endangered species of beetles.</title>
        <authorList>
            <person name="Carlos-Shanley C."/>
        </authorList>
    </citation>
    <scope>NUCLEOTIDE SEQUENCE [LARGE SCALE GENOMIC DNA]</scope>
    <source>
        <strain evidence="2 3">S00202</strain>
    </source>
</reference>